<proteinExistence type="predicted"/>
<dbReference type="EMBL" id="CAJPVJ010001488">
    <property type="protein sequence ID" value="CAG2164822.1"/>
    <property type="molecule type" value="Genomic_DNA"/>
</dbReference>
<reference evidence="2" key="1">
    <citation type="submission" date="2020-11" db="EMBL/GenBank/DDBJ databases">
        <authorList>
            <person name="Tran Van P."/>
        </authorList>
    </citation>
    <scope>NUCLEOTIDE SEQUENCE</scope>
</reference>
<keyword evidence="1" id="KW-0732">Signal</keyword>
<evidence type="ECO:0000313" key="3">
    <source>
        <dbReference type="Proteomes" id="UP000728032"/>
    </source>
</evidence>
<dbReference type="Proteomes" id="UP000728032">
    <property type="component" value="Unassembled WGS sequence"/>
</dbReference>
<sequence length="132" mass="14623">MMDNLGLFAIMLSLFACIYAETLNEDAMEILAKVGTTLCDPNLPADKAAVVKQCDTKLSAMFKMSFNSCLMQALNIKEMTIPFPCYSRQAGGDKLMECLNKRREMAVKMGIDAEAMRAKMLNPYTACMKAIV</sequence>
<evidence type="ECO:0008006" key="4">
    <source>
        <dbReference type="Google" id="ProtNLM"/>
    </source>
</evidence>
<organism evidence="2">
    <name type="scientific">Oppiella nova</name>
    <dbReference type="NCBI Taxonomy" id="334625"/>
    <lineage>
        <taxon>Eukaryota</taxon>
        <taxon>Metazoa</taxon>
        <taxon>Ecdysozoa</taxon>
        <taxon>Arthropoda</taxon>
        <taxon>Chelicerata</taxon>
        <taxon>Arachnida</taxon>
        <taxon>Acari</taxon>
        <taxon>Acariformes</taxon>
        <taxon>Sarcoptiformes</taxon>
        <taxon>Oribatida</taxon>
        <taxon>Brachypylina</taxon>
        <taxon>Oppioidea</taxon>
        <taxon>Oppiidae</taxon>
        <taxon>Oppiella</taxon>
    </lineage>
</organism>
<feature type="chain" id="PRO_5036211248" description="Secreted protein" evidence="1">
    <location>
        <begin position="21"/>
        <end position="132"/>
    </location>
</feature>
<keyword evidence="3" id="KW-1185">Reference proteome</keyword>
<evidence type="ECO:0000313" key="2">
    <source>
        <dbReference type="EMBL" id="CAD7643876.1"/>
    </source>
</evidence>
<accession>A0A7R9LLT6</accession>
<feature type="signal peptide" evidence="1">
    <location>
        <begin position="1"/>
        <end position="20"/>
    </location>
</feature>
<name>A0A7R9LLT6_9ACAR</name>
<dbReference type="AlphaFoldDB" id="A0A7R9LLT6"/>
<protein>
    <recommendedName>
        <fullName evidence="4">Secreted protein</fullName>
    </recommendedName>
</protein>
<evidence type="ECO:0000256" key="1">
    <source>
        <dbReference type="SAM" id="SignalP"/>
    </source>
</evidence>
<gene>
    <name evidence="2" type="ORF">ONB1V03_LOCUS4371</name>
</gene>
<dbReference type="EMBL" id="OC916313">
    <property type="protein sequence ID" value="CAD7643876.1"/>
    <property type="molecule type" value="Genomic_DNA"/>
</dbReference>